<proteinExistence type="predicted"/>
<reference evidence="1 2" key="1">
    <citation type="journal article" date="2015" name="Genome Announc.">
        <title>Draft Genome Sequence of Filamentous Marine Cyanobacterium Lyngbya confervoides Strain BDU141951.</title>
        <authorList>
            <person name="Chandrababunaidu M.M."/>
            <person name="Sen D."/>
            <person name="Tripathy S."/>
        </authorList>
    </citation>
    <scope>NUCLEOTIDE SEQUENCE [LARGE SCALE GENOMIC DNA]</scope>
    <source>
        <strain evidence="1 2">BDU141951</strain>
    </source>
</reference>
<dbReference type="RefSeq" id="WP_166280722.1">
    <property type="nucleotide sequence ID" value="NZ_JTHE03000034.1"/>
</dbReference>
<dbReference type="Gene3D" id="3.20.20.410">
    <property type="entry name" value="Protein of unknown function UPF0759"/>
    <property type="match status" value="1"/>
</dbReference>
<sequence length="295" mass="33484">MTSIHLGCAIWAYRGWLGEFYPADSPVSDLLRLYGNRFSTVECNATFYSVPSPPTVDKWRRTVPEGFLFCPKFPQSISHQGALQPKLPEALDFITLIQGLGDRLGPLFLQLPPRYSPQGLRDLAQFLGGIADAGVRLGLEVRHPLWFEPPHHQALRELLQGLKIGLVLLDTRPIYQGPEDPQHQSQRKKPRLPLRPCTTASFTFIRYISHPQLPKNQALMESWMPPLRQWQAQGQEIFFFMHCPVEEHSPRHAKFFHQLLQSHGIKVPPLPWDQVVAPPAQLDLFAQADPGSGSR</sequence>
<dbReference type="Pfam" id="PF01904">
    <property type="entry name" value="DUF72"/>
    <property type="match status" value="1"/>
</dbReference>
<evidence type="ECO:0000313" key="2">
    <source>
        <dbReference type="Proteomes" id="UP000031561"/>
    </source>
</evidence>
<dbReference type="PANTHER" id="PTHR30348:SF9">
    <property type="entry name" value="UPF0759 PROTEIN YECE"/>
    <property type="match status" value="1"/>
</dbReference>
<gene>
    <name evidence="1" type="ORF">QQ91_0005110</name>
</gene>
<dbReference type="EMBL" id="JTHE03000034">
    <property type="protein sequence ID" value="MCM1982206.1"/>
    <property type="molecule type" value="Genomic_DNA"/>
</dbReference>
<dbReference type="AlphaFoldDB" id="A0ABD4T0C8"/>
<accession>A0ABD4T0C8</accession>
<dbReference type="SUPFAM" id="SSF117396">
    <property type="entry name" value="TM1631-like"/>
    <property type="match status" value="1"/>
</dbReference>
<dbReference type="InterPro" id="IPR002763">
    <property type="entry name" value="DUF72"/>
</dbReference>
<keyword evidence="2" id="KW-1185">Reference proteome</keyword>
<dbReference type="Proteomes" id="UP000031561">
    <property type="component" value="Unassembled WGS sequence"/>
</dbReference>
<comment type="caution">
    <text evidence="1">The sequence shown here is derived from an EMBL/GenBank/DDBJ whole genome shotgun (WGS) entry which is preliminary data.</text>
</comment>
<evidence type="ECO:0000313" key="1">
    <source>
        <dbReference type="EMBL" id="MCM1982206.1"/>
    </source>
</evidence>
<dbReference type="PANTHER" id="PTHR30348">
    <property type="entry name" value="UNCHARACTERIZED PROTEIN YECE"/>
    <property type="match status" value="1"/>
</dbReference>
<protein>
    <submittedName>
        <fullName evidence="1">DUF72 domain-containing protein</fullName>
    </submittedName>
</protein>
<name>A0ABD4T0C8_9CYAN</name>
<organism evidence="1 2">
    <name type="scientific">Lyngbya confervoides BDU141951</name>
    <dbReference type="NCBI Taxonomy" id="1574623"/>
    <lineage>
        <taxon>Bacteria</taxon>
        <taxon>Bacillati</taxon>
        <taxon>Cyanobacteriota</taxon>
        <taxon>Cyanophyceae</taxon>
        <taxon>Oscillatoriophycideae</taxon>
        <taxon>Oscillatoriales</taxon>
        <taxon>Microcoleaceae</taxon>
        <taxon>Lyngbya</taxon>
    </lineage>
</organism>
<dbReference type="InterPro" id="IPR036520">
    <property type="entry name" value="UPF0759_sf"/>
</dbReference>